<comment type="function">
    <text evidence="7">Component of the eukaryotic translation initiation factor 3 (eIF-3) complex, which is involved in protein synthesis and, together with other initiation factors, stimulates binding of mRNA and methionyl-tRNAi to the 40S ribosome.</text>
</comment>
<evidence type="ECO:0000256" key="4">
    <source>
        <dbReference type="ARBA" id="ARBA00022884"/>
    </source>
</evidence>
<reference evidence="9 10" key="1">
    <citation type="journal article" date="2018" name="MBio">
        <title>Comparative Genomics Reveals the Core Gene Toolbox for the Fungus-Insect Symbiosis.</title>
        <authorList>
            <person name="Wang Y."/>
            <person name="Stata M."/>
            <person name="Wang W."/>
            <person name="Stajich J.E."/>
            <person name="White M.M."/>
            <person name="Moncalvo J.M."/>
        </authorList>
    </citation>
    <scope>NUCLEOTIDE SEQUENCE [LARGE SCALE GENOMIC DNA]</scope>
    <source>
        <strain evidence="9 10">SC-DP-2</strain>
    </source>
</reference>
<dbReference type="InterPro" id="IPR034363">
    <property type="entry name" value="eIF3B_RRM"/>
</dbReference>
<dbReference type="Proteomes" id="UP000245609">
    <property type="component" value="Unassembled WGS sequence"/>
</dbReference>
<feature type="domain" description="RRM" evidence="8">
    <location>
        <begin position="36"/>
        <end position="125"/>
    </location>
</feature>
<evidence type="ECO:0000256" key="7">
    <source>
        <dbReference type="PIRNR" id="PIRNR036424"/>
    </source>
</evidence>
<dbReference type="SUPFAM" id="SSF54928">
    <property type="entry name" value="RNA-binding domain, RBD"/>
    <property type="match status" value="1"/>
</dbReference>
<evidence type="ECO:0000256" key="5">
    <source>
        <dbReference type="ARBA" id="ARBA00022917"/>
    </source>
</evidence>
<dbReference type="Pfam" id="PF08662">
    <property type="entry name" value="eIF2A"/>
    <property type="match status" value="1"/>
</dbReference>
<dbReference type="Pfam" id="PF00076">
    <property type="entry name" value="RRM_1"/>
    <property type="match status" value="1"/>
</dbReference>
<gene>
    <name evidence="6" type="primary">PRT1</name>
    <name evidence="9" type="ORF">BB560_001570</name>
</gene>
<evidence type="ECO:0000259" key="8">
    <source>
        <dbReference type="PROSITE" id="PS50102"/>
    </source>
</evidence>
<dbReference type="PANTHER" id="PTHR14068:SF0">
    <property type="entry name" value="EUKARYOTIC TRANSLATION INITIATION FACTOR 3 SUBUNIT B"/>
    <property type="match status" value="1"/>
</dbReference>
<comment type="similarity">
    <text evidence="6 7">Belongs to the eIF-3 subunit B family.</text>
</comment>
<dbReference type="GO" id="GO:0001732">
    <property type="term" value="P:formation of cytoplasmic translation initiation complex"/>
    <property type="evidence" value="ECO:0007669"/>
    <property type="project" value="UniProtKB-UniRule"/>
</dbReference>
<dbReference type="InterPro" id="IPR013979">
    <property type="entry name" value="TIF_beta_prop-like"/>
</dbReference>
<comment type="caution">
    <text evidence="9">The sequence shown here is derived from an EMBL/GenBank/DDBJ whole genome shotgun (WGS) entry which is preliminary data.</text>
</comment>
<sequence>MPELDINNLPETEKDIDFTDLEEKFSEQLLEDTLDNVILVDGLPVVDQAKEAKLFALIKKLAKNSGKILENGLHMPTESKDDKTVSKGYAFIEFETPEQAKTAVMNLNGYKLDKSHTLAVNSFMDVEKYSKVPETFTPPPKPEYRTHGHLKSWLLDERARDQFCLFYEQNLSVAWNNKGVSYDTVVSRNSWTESYFQWSTFGLYLATIHRQGVVLWGEETFEKLARFVHLGAKLVDFSPLENYLVTFSADPISLEAVDTVLGLGNEHLNPFTEADVGNYFCLWEIKTGRLLKSFPYASNSDGSPVTKFSWPCFKWSPSEKYIARMTPGSKISTYHVPDVRLVSKKSLPVPDIVNFEWQPCSPDNLKNKKTDIISYWIPEIDNQPGRVVLISVPDFSILRSKNVVGLKDIVFSWHPSGNVLCARIQRYTKTRKSTFSNLEFFRANEKGIPSDLIECKDNVVAFSWDPKSPNYKFAIIHVADPTPPKMNSTGMATTTVKSNVSFYQFVRSRSKLSLKEEYVLLKTIENKNTTSVNWSPNGRYIVLSTLRTTTSWGLEFWDTEAQSSSNPKLAKSTDQTQLLNSGEHYGVTDIEWDPTGRYVITSASSWRHSMENGFAIWDFKGDQLSKFPVDKFKQVLFRPRPPSLLSDSAKSKIRKNLDKYSVDFDEQDRIFESAASIEQLNNRRRLYNEWVSWRKTVDERLDALSKTMSAQGLFTHPDPSNEMEVIEEIVEEVVEETVEYV</sequence>
<dbReference type="SMART" id="SM00360">
    <property type="entry name" value="RRM"/>
    <property type="match status" value="1"/>
</dbReference>
<protein>
    <recommendedName>
        <fullName evidence="6">Eukaryotic translation initiation factor 3 subunit B</fullName>
        <shortName evidence="6">eIF3b</shortName>
    </recommendedName>
    <alternativeName>
        <fullName evidence="6">Eukaryotic translation initiation factor 3 90 kDa subunit homolog</fullName>
        <shortName evidence="6">eIF3 p90</shortName>
    </alternativeName>
    <alternativeName>
        <fullName evidence="6">Translation initiation factor eIF3, p90 subunit homolog</fullName>
    </alternativeName>
</protein>
<comment type="subcellular location">
    <subcellularLocation>
        <location evidence="1 6 7">Cytoplasm</location>
    </subcellularLocation>
</comment>
<evidence type="ECO:0000256" key="6">
    <source>
        <dbReference type="HAMAP-Rule" id="MF_03001"/>
    </source>
</evidence>
<dbReference type="Gene3D" id="2.130.10.10">
    <property type="entry name" value="YVTN repeat-like/Quinoprotein amine dehydrogenase"/>
    <property type="match status" value="2"/>
</dbReference>
<dbReference type="PANTHER" id="PTHR14068">
    <property type="entry name" value="EUKARYOTIC TRANSLATION INITIATION FACTOR 3 EIF3 -RELATED"/>
    <property type="match status" value="1"/>
</dbReference>
<dbReference type="InterPro" id="IPR011400">
    <property type="entry name" value="EIF3B"/>
</dbReference>
<dbReference type="GO" id="GO:0033290">
    <property type="term" value="C:eukaryotic 48S preinitiation complex"/>
    <property type="evidence" value="ECO:0007669"/>
    <property type="project" value="UniProtKB-UniRule"/>
</dbReference>
<dbReference type="AlphaFoldDB" id="A0A2T9ZH85"/>
<dbReference type="HAMAP" id="MF_03001">
    <property type="entry name" value="eIF3b"/>
    <property type="match status" value="1"/>
</dbReference>
<keyword evidence="10" id="KW-1185">Reference proteome</keyword>
<evidence type="ECO:0000313" key="10">
    <source>
        <dbReference type="Proteomes" id="UP000245609"/>
    </source>
</evidence>
<keyword evidence="3 6" id="KW-0396">Initiation factor</keyword>
<evidence type="ECO:0000256" key="3">
    <source>
        <dbReference type="ARBA" id="ARBA00022540"/>
    </source>
</evidence>
<evidence type="ECO:0000256" key="1">
    <source>
        <dbReference type="ARBA" id="ARBA00004496"/>
    </source>
</evidence>
<comment type="function">
    <text evidence="6">RNA-binding component of the eukaryotic translation initiation factor 3 (eIF-3) complex, which is involved in protein synthesis of a specialized repertoire of mRNAs and, together with other initiation factors, stimulates binding of mRNA and methionyl-tRNAi to the 40S ribosome. The eIF-3 complex specifically targets and initiates translation of a subset of mRNAs involved in cell proliferation.</text>
</comment>
<dbReference type="GO" id="GO:0005852">
    <property type="term" value="C:eukaryotic translation initiation factor 3 complex"/>
    <property type="evidence" value="ECO:0007669"/>
    <property type="project" value="UniProtKB-UniRule"/>
</dbReference>
<dbReference type="InterPro" id="IPR000504">
    <property type="entry name" value="RRM_dom"/>
</dbReference>
<dbReference type="InterPro" id="IPR012677">
    <property type="entry name" value="Nucleotide-bd_a/b_plait_sf"/>
</dbReference>
<dbReference type="InterPro" id="IPR035979">
    <property type="entry name" value="RBD_domain_sf"/>
</dbReference>
<dbReference type="PIRSF" id="PIRSF036424">
    <property type="entry name" value="eIF3b"/>
    <property type="match status" value="1"/>
</dbReference>
<dbReference type="EMBL" id="MBFS01000179">
    <property type="protein sequence ID" value="PVV03941.1"/>
    <property type="molecule type" value="Genomic_DNA"/>
</dbReference>
<dbReference type="GO" id="GO:0016282">
    <property type="term" value="C:eukaryotic 43S preinitiation complex"/>
    <property type="evidence" value="ECO:0007669"/>
    <property type="project" value="UniProtKB-UniRule"/>
</dbReference>
<keyword evidence="2 6" id="KW-0963">Cytoplasm</keyword>
<comment type="subunit">
    <text evidence="6 7">Component of the eukaryotic translation initiation factor 3 (eIF-3) complex.</text>
</comment>
<dbReference type="Gene3D" id="3.30.70.330">
    <property type="match status" value="1"/>
</dbReference>
<evidence type="ECO:0000256" key="2">
    <source>
        <dbReference type="ARBA" id="ARBA00022490"/>
    </source>
</evidence>
<dbReference type="FunFam" id="3.30.70.330:FF:000235">
    <property type="entry name" value="Eukaryotic translation initiation factor 3 subunit B"/>
    <property type="match status" value="1"/>
</dbReference>
<dbReference type="InterPro" id="IPR015943">
    <property type="entry name" value="WD40/YVTN_repeat-like_dom_sf"/>
</dbReference>
<evidence type="ECO:0000313" key="9">
    <source>
        <dbReference type="EMBL" id="PVV03941.1"/>
    </source>
</evidence>
<dbReference type="STRING" id="133381.A0A2T9ZH85"/>
<organism evidence="9 10">
    <name type="scientific">Smittium megazygosporum</name>
    <dbReference type="NCBI Taxonomy" id="133381"/>
    <lineage>
        <taxon>Eukaryota</taxon>
        <taxon>Fungi</taxon>
        <taxon>Fungi incertae sedis</taxon>
        <taxon>Zoopagomycota</taxon>
        <taxon>Kickxellomycotina</taxon>
        <taxon>Harpellomycetes</taxon>
        <taxon>Harpellales</taxon>
        <taxon>Legeriomycetaceae</taxon>
        <taxon>Smittium</taxon>
    </lineage>
</organism>
<dbReference type="OrthoDB" id="10250414at2759"/>
<dbReference type="InterPro" id="IPR036322">
    <property type="entry name" value="WD40_repeat_dom_sf"/>
</dbReference>
<accession>A0A2T9ZH85</accession>
<dbReference type="SUPFAM" id="SSF50978">
    <property type="entry name" value="WD40 repeat-like"/>
    <property type="match status" value="1"/>
</dbReference>
<dbReference type="GO" id="GO:0031369">
    <property type="term" value="F:translation initiation factor binding"/>
    <property type="evidence" value="ECO:0007669"/>
    <property type="project" value="InterPro"/>
</dbReference>
<dbReference type="GO" id="GO:0003743">
    <property type="term" value="F:translation initiation factor activity"/>
    <property type="evidence" value="ECO:0007669"/>
    <property type="project" value="UniProtKB-UniRule"/>
</dbReference>
<dbReference type="CDD" id="cd12278">
    <property type="entry name" value="RRM_eIF3B"/>
    <property type="match status" value="1"/>
</dbReference>
<name>A0A2T9ZH85_9FUNG</name>
<proteinExistence type="inferred from homology"/>
<keyword evidence="5 6" id="KW-0648">Protein biosynthesis</keyword>
<dbReference type="PROSITE" id="PS50102">
    <property type="entry name" value="RRM"/>
    <property type="match status" value="1"/>
</dbReference>
<dbReference type="GO" id="GO:0003723">
    <property type="term" value="F:RNA binding"/>
    <property type="evidence" value="ECO:0007669"/>
    <property type="project" value="UniProtKB-UniRule"/>
</dbReference>
<keyword evidence="4 6" id="KW-0694">RNA-binding</keyword>